<dbReference type="InterPro" id="IPR045093">
    <property type="entry name" value="Cullin"/>
</dbReference>
<dbReference type="Pfam" id="PF26557">
    <property type="entry name" value="Cullin_AB"/>
    <property type="match status" value="1"/>
</dbReference>
<keyword evidence="3" id="KW-0832">Ubl conjugation</keyword>
<feature type="region of interest" description="Disordered" evidence="6">
    <location>
        <begin position="1"/>
        <end position="72"/>
    </location>
</feature>
<organism evidence="8 9">
    <name type="scientific">Lachnellula suecica</name>
    <dbReference type="NCBI Taxonomy" id="602035"/>
    <lineage>
        <taxon>Eukaryota</taxon>
        <taxon>Fungi</taxon>
        <taxon>Dikarya</taxon>
        <taxon>Ascomycota</taxon>
        <taxon>Pezizomycotina</taxon>
        <taxon>Leotiomycetes</taxon>
        <taxon>Helotiales</taxon>
        <taxon>Lachnaceae</taxon>
        <taxon>Lachnellula</taxon>
    </lineage>
</organism>
<dbReference type="InterPro" id="IPR036388">
    <property type="entry name" value="WH-like_DNA-bd_sf"/>
</dbReference>
<evidence type="ECO:0000256" key="1">
    <source>
        <dbReference type="ARBA" id="ARBA00006019"/>
    </source>
</evidence>
<dbReference type="Gene3D" id="1.10.10.10">
    <property type="entry name" value="Winged helix-like DNA-binding domain superfamily/Winged helix DNA-binding domain"/>
    <property type="match status" value="1"/>
</dbReference>
<sequence>MPPSKKSPLDSINSSSISSKRKLQDQPSSSRNPSIANPSTTAALTISPSSSKRLKTSHSGGNPQKAADMSKLLARSQSKPIDRIDLTGRGNSNFQPHTGAKRLVIKNLRTVPHTDKQIYYTNIWNEIDSAITSVFNKDKAAPAYHPLSRKVEDICRRGRASDLASHLKDRCKAYLEKELLPVIEKNAGSSGVEALGAVHQYWTEWNDKSSLLRSIFSFLDQTYLLHTKDCIRLEEQGIQLFRHAVFTKGKASGGSSLGEKIVLGICDLVKYDRLADQEHFDAGLLKQSIAMFHIFGIYGKLFEPMFLNLSRKYFESFVRGQTNSSLKDYIHLCDRLLAREALRCDTYNFDSTTKRALLDSAHKTLIDERSSVLLDPTGVSKLIEANEILSLKALYQLLALSKIQQNLKKPFESHIKSFGSAIVRDVDHIDSMVQRLLELKRSLDIIIRDGFDKDEKFSYSLRDAFGNFINDRQNTSAWGTNNSKVGEMIAKYMDLLLRSGLKAVPRSLTSDAKDRDAAEKQGQASTGDEDAELDRQLEHALELFRFIEGKDVFEAFYKKDLARRLLMARSASQDAERSMLAKLKSECGFTFTHNLEQMFKDQELARDEMISYKQSLSNTSKTTLDLQVSVLSLAAWPTYPKVPVNIPSEVSRHLEKYEAHYKRKHTGRKLEWKHALSHSVVVANFKKGKKELLVSAFQAIVLVLFNDIGPKTEGKPESLSYVDIQTATGLVDAELQRTLQSLACTKLKILHKHPKGRDVNPTDTFTVNTAFTDPKFRIKINQIQLKETTEDNKETHERVYQDRQYETQAAIVRIMKSRKTMTHQNLMAEVINQTKARGAVEPAEIKKNLEKLIEKEYIERGEGATYVYVS</sequence>
<dbReference type="OrthoDB" id="27073at2759"/>
<dbReference type="Pfam" id="PF10557">
    <property type="entry name" value="Cullin_Nedd8"/>
    <property type="match status" value="1"/>
</dbReference>
<comment type="caution">
    <text evidence="8">The sequence shown here is derived from an EMBL/GenBank/DDBJ whole genome shotgun (WGS) entry which is preliminary data.</text>
</comment>
<feature type="compositionally biased region" description="Low complexity" evidence="6">
    <location>
        <begin position="1"/>
        <end position="18"/>
    </location>
</feature>
<dbReference type="FunFam" id="1.20.1310.10:FF:000031">
    <property type="entry name" value="Ubiquitin ligase subunit CulD"/>
    <property type="match status" value="1"/>
</dbReference>
<dbReference type="InterPro" id="IPR016157">
    <property type="entry name" value="Cullin_CS"/>
</dbReference>
<dbReference type="AlphaFoldDB" id="A0A8T9CK34"/>
<dbReference type="SMART" id="SM00884">
    <property type="entry name" value="Cullin_Nedd8"/>
    <property type="match status" value="1"/>
</dbReference>
<feature type="region of interest" description="Disordered" evidence="6">
    <location>
        <begin position="508"/>
        <end position="531"/>
    </location>
</feature>
<dbReference type="GO" id="GO:0006511">
    <property type="term" value="P:ubiquitin-dependent protein catabolic process"/>
    <property type="evidence" value="ECO:0007669"/>
    <property type="project" value="InterPro"/>
</dbReference>
<proteinExistence type="inferred from homology"/>
<dbReference type="Pfam" id="PF00888">
    <property type="entry name" value="Cullin"/>
    <property type="match status" value="1"/>
</dbReference>
<comment type="similarity">
    <text evidence="1 4 5">Belongs to the cullin family.</text>
</comment>
<evidence type="ECO:0000256" key="2">
    <source>
        <dbReference type="ARBA" id="ARBA00022499"/>
    </source>
</evidence>
<dbReference type="InterPro" id="IPR001373">
    <property type="entry name" value="Cullin_N"/>
</dbReference>
<dbReference type="InterPro" id="IPR059120">
    <property type="entry name" value="Cullin-like_AB"/>
</dbReference>
<gene>
    <name evidence="8" type="primary">CUL4B</name>
    <name evidence="8" type="ORF">LSUE1_G000685</name>
</gene>
<dbReference type="GO" id="GO:0031625">
    <property type="term" value="F:ubiquitin protein ligase binding"/>
    <property type="evidence" value="ECO:0007669"/>
    <property type="project" value="InterPro"/>
</dbReference>
<dbReference type="InterPro" id="IPR036317">
    <property type="entry name" value="Cullin_homology_sf"/>
</dbReference>
<dbReference type="SMART" id="SM00182">
    <property type="entry name" value="CULLIN"/>
    <property type="match status" value="1"/>
</dbReference>
<name>A0A8T9CK34_9HELO</name>
<dbReference type="Gene3D" id="1.20.1310.10">
    <property type="entry name" value="Cullin Repeats"/>
    <property type="match status" value="4"/>
</dbReference>
<dbReference type="PANTHER" id="PTHR11932">
    <property type="entry name" value="CULLIN"/>
    <property type="match status" value="1"/>
</dbReference>
<feature type="domain" description="Cullin family profile" evidence="7">
    <location>
        <begin position="484"/>
        <end position="743"/>
    </location>
</feature>
<evidence type="ECO:0000256" key="6">
    <source>
        <dbReference type="SAM" id="MobiDB-lite"/>
    </source>
</evidence>
<dbReference type="EMBL" id="QGMK01000048">
    <property type="protein sequence ID" value="TVY84877.1"/>
    <property type="molecule type" value="Genomic_DNA"/>
</dbReference>
<dbReference type="SUPFAM" id="SSF46785">
    <property type="entry name" value="Winged helix' DNA-binding domain"/>
    <property type="match status" value="1"/>
</dbReference>
<dbReference type="PROSITE" id="PS50069">
    <property type="entry name" value="CULLIN_2"/>
    <property type="match status" value="1"/>
</dbReference>
<evidence type="ECO:0000313" key="9">
    <source>
        <dbReference type="Proteomes" id="UP000469558"/>
    </source>
</evidence>
<reference evidence="8 9" key="1">
    <citation type="submission" date="2018-05" db="EMBL/GenBank/DDBJ databases">
        <title>Genome sequencing and assembly of the regulated plant pathogen Lachnellula willkommii and related sister species for the development of diagnostic species identification markers.</title>
        <authorList>
            <person name="Giroux E."/>
            <person name="Bilodeau G."/>
        </authorList>
    </citation>
    <scope>NUCLEOTIDE SEQUENCE [LARGE SCALE GENOMIC DNA]</scope>
    <source>
        <strain evidence="8 9">CBS 268.59</strain>
    </source>
</reference>
<evidence type="ECO:0000259" key="7">
    <source>
        <dbReference type="PROSITE" id="PS50069"/>
    </source>
</evidence>
<feature type="compositionally biased region" description="Polar residues" evidence="6">
    <location>
        <begin position="25"/>
        <end position="62"/>
    </location>
</feature>
<dbReference type="InterPro" id="IPR036390">
    <property type="entry name" value="WH_DNA-bd_sf"/>
</dbReference>
<keyword evidence="9" id="KW-1185">Reference proteome</keyword>
<evidence type="ECO:0000256" key="5">
    <source>
        <dbReference type="RuleBase" id="RU003829"/>
    </source>
</evidence>
<dbReference type="PROSITE" id="PS01256">
    <property type="entry name" value="CULLIN_1"/>
    <property type="match status" value="1"/>
</dbReference>
<dbReference type="InterPro" id="IPR016159">
    <property type="entry name" value="Cullin_repeat-like_dom_sf"/>
</dbReference>
<keyword evidence="2" id="KW-1017">Isopeptide bond</keyword>
<dbReference type="SUPFAM" id="SSF74788">
    <property type="entry name" value="Cullin repeat-like"/>
    <property type="match status" value="1"/>
</dbReference>
<evidence type="ECO:0000256" key="3">
    <source>
        <dbReference type="ARBA" id="ARBA00022843"/>
    </source>
</evidence>
<dbReference type="FunFam" id="1.10.10.10:FF:000014">
    <property type="entry name" value="Cullin 1"/>
    <property type="match status" value="1"/>
</dbReference>
<dbReference type="SUPFAM" id="SSF75632">
    <property type="entry name" value="Cullin homology domain"/>
    <property type="match status" value="1"/>
</dbReference>
<evidence type="ECO:0000256" key="4">
    <source>
        <dbReference type="PROSITE-ProRule" id="PRU00330"/>
    </source>
</evidence>
<protein>
    <submittedName>
        <fullName evidence="8">Cullin-4B</fullName>
    </submittedName>
</protein>
<dbReference type="Gene3D" id="3.30.230.130">
    <property type="entry name" value="Cullin, Chain C, Domain 2"/>
    <property type="match status" value="1"/>
</dbReference>
<dbReference type="InterPro" id="IPR019559">
    <property type="entry name" value="Cullin_neddylation_domain"/>
</dbReference>
<evidence type="ECO:0000313" key="8">
    <source>
        <dbReference type="EMBL" id="TVY84877.1"/>
    </source>
</evidence>
<dbReference type="Proteomes" id="UP000469558">
    <property type="component" value="Unassembled WGS sequence"/>
</dbReference>
<dbReference type="InterPro" id="IPR016158">
    <property type="entry name" value="Cullin_homology"/>
</dbReference>
<dbReference type="GO" id="GO:0031461">
    <property type="term" value="C:cullin-RING ubiquitin ligase complex"/>
    <property type="evidence" value="ECO:0007669"/>
    <property type="project" value="InterPro"/>
</dbReference>
<accession>A0A8T9CK34</accession>